<name>A0A0B6S848_BURPL</name>
<accession>A0A0B6S848</accession>
<dbReference type="OrthoDB" id="8926334at2"/>
<keyword evidence="2" id="KW-1185">Reference proteome</keyword>
<dbReference type="EMBL" id="CP002581">
    <property type="protein sequence ID" value="AJK49455.1"/>
    <property type="molecule type" value="Genomic_DNA"/>
</dbReference>
<sequence length="89" mass="9971">MSMHLYRGFEIYPLIYQHAKPVAGSGRNYDDGFDAAVRICLRGPELTCSDTFKLNEATPFLTSGAARRASLEFAQGMIDRHDGENWMPS</sequence>
<protein>
    <submittedName>
        <fullName evidence="1">Uncharacterized protein</fullName>
    </submittedName>
</protein>
<reference evidence="1 2" key="2">
    <citation type="journal article" date="2016" name="Appl. Microbiol. Biotechnol.">
        <title>Mutations improving production and secretion of extracellular lipase by Burkholderia glumae PG1.</title>
        <authorList>
            <person name="Knapp A."/>
            <person name="Voget S."/>
            <person name="Gao R."/>
            <person name="Zaburannyi N."/>
            <person name="Krysciak D."/>
            <person name="Breuer M."/>
            <person name="Hauer B."/>
            <person name="Streit W.R."/>
            <person name="Muller R."/>
            <person name="Daniel R."/>
            <person name="Jaeger K.E."/>
        </authorList>
    </citation>
    <scope>NUCLEOTIDE SEQUENCE [LARGE SCALE GENOMIC DNA]</scope>
    <source>
        <strain evidence="1 2">PG1</strain>
    </source>
</reference>
<evidence type="ECO:0000313" key="1">
    <source>
        <dbReference type="EMBL" id="AJK49455.1"/>
    </source>
</evidence>
<dbReference type="RefSeq" id="WP_042627901.1">
    <property type="nucleotide sequence ID" value="NZ_BSTO01000001.1"/>
</dbReference>
<reference evidence="2" key="1">
    <citation type="submission" date="2011-03" db="EMBL/GenBank/DDBJ databases">
        <authorList>
            <person name="Voget S."/>
            <person name="Streit W.R."/>
            <person name="Jaeger K.E."/>
            <person name="Daniel R."/>
        </authorList>
    </citation>
    <scope>NUCLEOTIDE SEQUENCE [LARGE SCALE GENOMIC DNA]</scope>
    <source>
        <strain evidence="2">PG1</strain>
    </source>
</reference>
<dbReference type="Proteomes" id="UP000031838">
    <property type="component" value="Chromosome 2"/>
</dbReference>
<dbReference type="AlphaFoldDB" id="A0A0B6S848"/>
<organism evidence="1 2">
    <name type="scientific">Burkholderia plantarii</name>
    <dbReference type="NCBI Taxonomy" id="41899"/>
    <lineage>
        <taxon>Bacteria</taxon>
        <taxon>Pseudomonadati</taxon>
        <taxon>Pseudomonadota</taxon>
        <taxon>Betaproteobacteria</taxon>
        <taxon>Burkholderiales</taxon>
        <taxon>Burkholderiaceae</taxon>
        <taxon>Burkholderia</taxon>
    </lineage>
</organism>
<evidence type="ECO:0000313" key="2">
    <source>
        <dbReference type="Proteomes" id="UP000031838"/>
    </source>
</evidence>
<dbReference type="HOGENOM" id="CLU_173088_0_0_4"/>
<gene>
    <name evidence="1" type="ORF">BGL_2c13880</name>
</gene>
<dbReference type="KEGG" id="bgp:BGL_2c13880"/>
<proteinExistence type="predicted"/>
<dbReference type="KEGG" id="bpla:bpln_2g14660"/>